<keyword evidence="1" id="KW-0540">Nuclease</keyword>
<accession>A0AAW9GCD3</accession>
<evidence type="ECO:0000313" key="1">
    <source>
        <dbReference type="EMBL" id="MDY0850431.1"/>
    </source>
</evidence>
<comment type="caution">
    <text evidence="1">The sequence shown here is derived from an EMBL/GenBank/DDBJ whole genome shotgun (WGS) entry which is preliminary data.</text>
</comment>
<dbReference type="EMBL" id="JAXCMD010000001">
    <property type="protein sequence ID" value="MDY0850431.1"/>
    <property type="molecule type" value="Genomic_DNA"/>
</dbReference>
<evidence type="ECO:0000313" key="2">
    <source>
        <dbReference type="Proteomes" id="UP001274571"/>
    </source>
</evidence>
<dbReference type="NCBIfam" id="TIGR02646">
    <property type="entry name" value="retron system putative HNH endonuclease"/>
    <property type="match status" value="1"/>
</dbReference>
<dbReference type="InterPro" id="IPR013467">
    <property type="entry name" value="HNH78-like"/>
</dbReference>
<name>A0AAW9GCD3_BACTU</name>
<proteinExistence type="predicted"/>
<keyword evidence="1" id="KW-0378">Hydrolase</keyword>
<dbReference type="AlphaFoldDB" id="A0AAW9GCD3"/>
<protein>
    <submittedName>
        <fullName evidence="1">Retron system putative HNH endonuclease</fullName>
    </submittedName>
</protein>
<organism evidence="1 2">
    <name type="scientific">Bacillus thuringiensis</name>
    <dbReference type="NCBI Taxonomy" id="1428"/>
    <lineage>
        <taxon>Bacteria</taxon>
        <taxon>Bacillati</taxon>
        <taxon>Bacillota</taxon>
        <taxon>Bacilli</taxon>
        <taxon>Bacillales</taxon>
        <taxon>Bacillaceae</taxon>
        <taxon>Bacillus</taxon>
        <taxon>Bacillus cereus group</taxon>
    </lineage>
</organism>
<reference evidence="1" key="1">
    <citation type="submission" date="2023-11" db="EMBL/GenBank/DDBJ databases">
        <title>Genome Sequence of Bacillus thuringiensis stain BLB 30AF.</title>
        <authorList>
            <person name="Farhat A."/>
        </authorList>
    </citation>
    <scope>NUCLEOTIDE SEQUENCE</scope>
    <source>
        <strain evidence="1">BLB30AF</strain>
    </source>
</reference>
<gene>
    <name evidence="1" type="ORF">SOH20_05780</name>
</gene>
<keyword evidence="1" id="KW-0255">Endonuclease</keyword>
<dbReference type="RefSeq" id="WP_320480836.1">
    <property type="nucleotide sequence ID" value="NZ_JAXCMD010000001.1"/>
</dbReference>
<dbReference type="Gene3D" id="1.10.30.50">
    <property type="match status" value="1"/>
</dbReference>
<sequence length="288" mass="33393">MIYIQRGKEPKALNLNNNKSTGYKELLQAKKHFLTNNQDFKFRAYKATGVKDELNNMFKGKCCYCETDITSATHGDIEHFRPKGAIEIYPKKLSYPGYYWLAMDWNNLLLSCRICNANHKGNKFPLVNESRRIKGPLDKNEEEVLLLNPCEDNPDDHLIFTNLGHVIIKDNSPKGKASIETYGLYRAPLTKARAKVAKEIELKMVHIINGLNTLEVIVKYQEDPDIKKQIKENIQEILISYKFILDKINNPGEPYIAMARQITVSFLTKYEMILNELKEKFNQEYVLR</sequence>
<dbReference type="GO" id="GO:0004519">
    <property type="term" value="F:endonuclease activity"/>
    <property type="evidence" value="ECO:0007669"/>
    <property type="project" value="UniProtKB-KW"/>
</dbReference>
<dbReference type="Proteomes" id="UP001274571">
    <property type="component" value="Unassembled WGS sequence"/>
</dbReference>